<evidence type="ECO:0000313" key="2">
    <source>
        <dbReference type="EMBL" id="GBM84385.1"/>
    </source>
</evidence>
<proteinExistence type="predicted"/>
<keyword evidence="3" id="KW-1185">Reference proteome</keyword>
<name>A0A4Y2J3B6_ARAVE</name>
<dbReference type="AlphaFoldDB" id="A0A4Y2J3B6"/>
<protein>
    <submittedName>
        <fullName evidence="2">Uncharacterized protein</fullName>
    </submittedName>
</protein>
<evidence type="ECO:0000256" key="1">
    <source>
        <dbReference type="SAM" id="MobiDB-lite"/>
    </source>
</evidence>
<feature type="region of interest" description="Disordered" evidence="1">
    <location>
        <begin position="1"/>
        <end position="37"/>
    </location>
</feature>
<reference evidence="2 3" key="1">
    <citation type="journal article" date="2019" name="Sci. Rep.">
        <title>Orb-weaving spider Araneus ventricosus genome elucidates the spidroin gene catalogue.</title>
        <authorList>
            <person name="Kono N."/>
            <person name="Nakamura H."/>
            <person name="Ohtoshi R."/>
            <person name="Moran D.A.P."/>
            <person name="Shinohara A."/>
            <person name="Yoshida Y."/>
            <person name="Fujiwara M."/>
            <person name="Mori M."/>
            <person name="Tomita M."/>
            <person name="Arakawa K."/>
        </authorList>
    </citation>
    <scope>NUCLEOTIDE SEQUENCE [LARGE SCALE GENOMIC DNA]</scope>
</reference>
<sequence length="94" mass="9856">MVNSNKKYGRGGLVVRSRDRRVAGSKPGSTEDPPCVGPAKSYVAAKCPPFGVARKFGKGVPAQVSSWSSDRGSKVQGPSLNSPRVASKRDVNLA</sequence>
<organism evidence="2 3">
    <name type="scientific">Araneus ventricosus</name>
    <name type="common">Orbweaver spider</name>
    <name type="synonym">Epeira ventricosa</name>
    <dbReference type="NCBI Taxonomy" id="182803"/>
    <lineage>
        <taxon>Eukaryota</taxon>
        <taxon>Metazoa</taxon>
        <taxon>Ecdysozoa</taxon>
        <taxon>Arthropoda</taxon>
        <taxon>Chelicerata</taxon>
        <taxon>Arachnida</taxon>
        <taxon>Araneae</taxon>
        <taxon>Araneomorphae</taxon>
        <taxon>Entelegynae</taxon>
        <taxon>Araneoidea</taxon>
        <taxon>Araneidae</taxon>
        <taxon>Araneus</taxon>
    </lineage>
</organism>
<dbReference type="EMBL" id="BGPR01003155">
    <property type="protein sequence ID" value="GBM84385.1"/>
    <property type="molecule type" value="Genomic_DNA"/>
</dbReference>
<comment type="caution">
    <text evidence="2">The sequence shown here is derived from an EMBL/GenBank/DDBJ whole genome shotgun (WGS) entry which is preliminary data.</text>
</comment>
<gene>
    <name evidence="2" type="ORF">AVEN_28709_1</name>
</gene>
<feature type="region of interest" description="Disordered" evidence="1">
    <location>
        <begin position="61"/>
        <end position="94"/>
    </location>
</feature>
<feature type="compositionally biased region" description="Polar residues" evidence="1">
    <location>
        <begin position="63"/>
        <end position="84"/>
    </location>
</feature>
<accession>A0A4Y2J3B6</accession>
<evidence type="ECO:0000313" key="3">
    <source>
        <dbReference type="Proteomes" id="UP000499080"/>
    </source>
</evidence>
<dbReference type="Proteomes" id="UP000499080">
    <property type="component" value="Unassembled WGS sequence"/>
</dbReference>